<accession>A0A1Y1RVA0</accession>
<organism evidence="2 3">
    <name type="scientific">Marispirochaeta aestuarii</name>
    <dbReference type="NCBI Taxonomy" id="1963862"/>
    <lineage>
        <taxon>Bacteria</taxon>
        <taxon>Pseudomonadati</taxon>
        <taxon>Spirochaetota</taxon>
        <taxon>Spirochaetia</taxon>
        <taxon>Spirochaetales</taxon>
        <taxon>Spirochaetaceae</taxon>
        <taxon>Marispirochaeta</taxon>
    </lineage>
</organism>
<proteinExistence type="predicted"/>
<evidence type="ECO:0000313" key="3">
    <source>
        <dbReference type="Proteomes" id="UP000192343"/>
    </source>
</evidence>
<dbReference type="EMBL" id="MWQY01000017">
    <property type="protein sequence ID" value="ORC33899.1"/>
    <property type="molecule type" value="Genomic_DNA"/>
</dbReference>
<dbReference type="Proteomes" id="UP000192343">
    <property type="component" value="Unassembled WGS sequence"/>
</dbReference>
<name>A0A1Y1RVA0_9SPIO</name>
<dbReference type="RefSeq" id="WP_083051932.1">
    <property type="nucleotide sequence ID" value="NZ_CAXXQO010000002.1"/>
</dbReference>
<dbReference type="InterPro" id="IPR025682">
    <property type="entry name" value="CpXC_dom"/>
</dbReference>
<dbReference type="STRING" id="1963862.B4O97_14655"/>
<feature type="domain" description="CpXC" evidence="1">
    <location>
        <begin position="7"/>
        <end position="120"/>
    </location>
</feature>
<evidence type="ECO:0000259" key="1">
    <source>
        <dbReference type="Pfam" id="PF14353"/>
    </source>
</evidence>
<dbReference type="AlphaFoldDB" id="A0A1Y1RVA0"/>
<gene>
    <name evidence="2" type="ORF">B4O97_14655</name>
</gene>
<keyword evidence="3" id="KW-1185">Reference proteome</keyword>
<comment type="caution">
    <text evidence="2">The sequence shown here is derived from an EMBL/GenBank/DDBJ whole genome shotgun (WGS) entry which is preliminary data.</text>
</comment>
<evidence type="ECO:0000313" key="2">
    <source>
        <dbReference type="EMBL" id="ORC33899.1"/>
    </source>
</evidence>
<dbReference type="OrthoDB" id="357929at2"/>
<reference evidence="2 3" key="1">
    <citation type="submission" date="2017-03" db="EMBL/GenBank/DDBJ databases">
        <title>Draft Genome sequence of Marispirochaeta sp. strain JC444.</title>
        <authorList>
            <person name="Shivani Y."/>
            <person name="Subhash Y."/>
            <person name="Sasikala C."/>
            <person name="Ramana C."/>
        </authorList>
    </citation>
    <scope>NUCLEOTIDE SEQUENCE [LARGE SCALE GENOMIC DNA]</scope>
    <source>
        <strain evidence="2 3">JC444</strain>
    </source>
</reference>
<dbReference type="Pfam" id="PF14353">
    <property type="entry name" value="CpXC"/>
    <property type="match status" value="1"/>
</dbReference>
<sequence length="204" mass="23847">MDREYSITCYCERELTVAVPETIDLATSPEKMEEIIQGDFLKTECPNCGKELKPEFEVRFRFGDSSAPLLFLPEIDREGFYSGKKEVPVDWELVIGYPELREHMLLKKENLERFPLEAIKLHLLQKVPSDRGVSIYFEKLENEKLFFELIGLRENEVGIVQVPFKTYRQLESDRERLVQEEPYSAMLLPPYISVKLVSFEEASE</sequence>
<protein>
    <recommendedName>
        <fullName evidence="1">CpXC domain-containing protein</fullName>
    </recommendedName>
</protein>